<keyword evidence="8" id="KW-1185">Reference proteome</keyword>
<dbReference type="InterPro" id="IPR059104">
    <property type="entry name" value="Beta-prop_EIPR1-like"/>
</dbReference>
<evidence type="ECO:0000259" key="6">
    <source>
        <dbReference type="Pfam" id="PF23609"/>
    </source>
</evidence>
<comment type="similarity">
    <text evidence="1">Belongs to the WD repeat EIPR1 family.</text>
</comment>
<evidence type="ECO:0000256" key="3">
    <source>
        <dbReference type="ARBA" id="ARBA00022737"/>
    </source>
</evidence>
<feature type="region of interest" description="Disordered" evidence="5">
    <location>
        <begin position="146"/>
        <end position="184"/>
    </location>
</feature>
<dbReference type="SUPFAM" id="SSF50978">
    <property type="entry name" value="WD40 repeat-like"/>
    <property type="match status" value="1"/>
</dbReference>
<dbReference type="PROSITE" id="PS50294">
    <property type="entry name" value="WD_REPEATS_REGION"/>
    <property type="match status" value="1"/>
</dbReference>
<dbReference type="PROSITE" id="PS00678">
    <property type="entry name" value="WD_REPEATS_1"/>
    <property type="match status" value="1"/>
</dbReference>
<organism evidence="7 8">
    <name type="scientific">Plasmodium coatneyi</name>
    <dbReference type="NCBI Taxonomy" id="208452"/>
    <lineage>
        <taxon>Eukaryota</taxon>
        <taxon>Sar</taxon>
        <taxon>Alveolata</taxon>
        <taxon>Apicomplexa</taxon>
        <taxon>Aconoidasida</taxon>
        <taxon>Haemosporida</taxon>
        <taxon>Plasmodiidae</taxon>
        <taxon>Plasmodium</taxon>
    </lineage>
</organism>
<dbReference type="InterPro" id="IPR040323">
    <property type="entry name" value="EIPR1"/>
</dbReference>
<sequence length="432" mass="49179">MHSGRILKNTYYLPFKSKCLSSVHNQLPDQSYHLHYFLLGTSQPFVDNEIHLIEYNDQSCTVRNVEIFDHKEEVKQLVCLDMCEREDGNGKDNLVCTSAVVCAGGLECRCFLQRGSLNNMNNLNNFDEEELVAGGETDPGMEQVEEANQASRNLDDPGGEANAPMHSMENKLMNDKGGKQKSLDRGKGKAALEKLCELRTDQPYAGIKHIAVDDREGQFSRIAVIDKYRYDIFGRSKSNVNFVTSKSMGRELNYGIFDPHHENVLTVISDTNVYGYDVKNDVEIFSTFANHKADLSSVDFNPNIPNVIVTSSNDGYVKFWDLRFLSDAFLTVNIHSHWVTSIRFNNFHDELLLSTSSDNTVKLHRIDYPANNLNLKKKETNYRLIKTYSDHEESVYEGRWSKTDAWVFASLSYDGKCVVNSVPTEEKYKILL</sequence>
<dbReference type="PANTHER" id="PTHR14205:SF15">
    <property type="entry name" value="EARP AND GARP COMPLEX-INTERACTING PROTEIN 1"/>
    <property type="match status" value="1"/>
</dbReference>
<dbReference type="PROSITE" id="PS50082">
    <property type="entry name" value="WD_REPEATS_2"/>
    <property type="match status" value="1"/>
</dbReference>
<name>A0A1B1E872_9APIC</name>
<gene>
    <name evidence="7" type="ORF">PCOAH_00054820</name>
</gene>
<dbReference type="RefSeq" id="XP_019917888.1">
    <property type="nucleotide sequence ID" value="XM_020062262.1"/>
</dbReference>
<dbReference type="InterPro" id="IPR036322">
    <property type="entry name" value="WD40_repeat_dom_sf"/>
</dbReference>
<evidence type="ECO:0000256" key="1">
    <source>
        <dbReference type="ARBA" id="ARBA00005672"/>
    </source>
</evidence>
<dbReference type="Pfam" id="PF23609">
    <property type="entry name" value="Beta-prop_EIPR1"/>
    <property type="match status" value="1"/>
</dbReference>
<dbReference type="SMART" id="SM00320">
    <property type="entry name" value="WD40"/>
    <property type="match status" value="3"/>
</dbReference>
<evidence type="ECO:0000256" key="5">
    <source>
        <dbReference type="SAM" id="MobiDB-lite"/>
    </source>
</evidence>
<keyword evidence="3" id="KW-0677">Repeat</keyword>
<protein>
    <recommendedName>
        <fullName evidence="6">EIPR1-like beta-propeller domain-containing protein</fullName>
    </recommendedName>
</protein>
<evidence type="ECO:0000256" key="2">
    <source>
        <dbReference type="ARBA" id="ARBA00022574"/>
    </source>
</evidence>
<dbReference type="AlphaFoldDB" id="A0A1B1E872"/>
<dbReference type="EMBL" id="CP016252">
    <property type="protein sequence ID" value="ANQ11193.1"/>
    <property type="molecule type" value="Genomic_DNA"/>
</dbReference>
<feature type="domain" description="EIPR1-like beta-propeller" evidence="6">
    <location>
        <begin position="214"/>
        <end position="363"/>
    </location>
</feature>
<accession>A0A1B1E872</accession>
<evidence type="ECO:0000313" key="7">
    <source>
        <dbReference type="EMBL" id="ANQ11193.1"/>
    </source>
</evidence>
<evidence type="ECO:0000313" key="8">
    <source>
        <dbReference type="Proteomes" id="UP000092716"/>
    </source>
</evidence>
<dbReference type="GO" id="GO:0016567">
    <property type="term" value="P:protein ubiquitination"/>
    <property type="evidence" value="ECO:0007669"/>
    <property type="project" value="TreeGrafter"/>
</dbReference>
<dbReference type="PANTHER" id="PTHR14205">
    <property type="entry name" value="WD-REPEAT PROTEIN"/>
    <property type="match status" value="1"/>
</dbReference>
<dbReference type="VEuPathDB" id="PlasmoDB:PCOAH_00054820"/>
<feature type="compositionally biased region" description="Basic and acidic residues" evidence="5">
    <location>
        <begin position="168"/>
        <end position="184"/>
    </location>
</feature>
<dbReference type="Gene3D" id="2.130.10.10">
    <property type="entry name" value="YVTN repeat-like/Quinoprotein amine dehydrogenase"/>
    <property type="match status" value="1"/>
</dbReference>
<proteinExistence type="inferred from homology"/>
<dbReference type="InterPro" id="IPR001680">
    <property type="entry name" value="WD40_rpt"/>
</dbReference>
<feature type="repeat" description="WD" evidence="4">
    <location>
        <begin position="288"/>
        <end position="323"/>
    </location>
</feature>
<dbReference type="Pfam" id="PF00400">
    <property type="entry name" value="WD40"/>
    <property type="match status" value="1"/>
</dbReference>
<dbReference type="OrthoDB" id="427795at2759"/>
<dbReference type="InterPro" id="IPR015943">
    <property type="entry name" value="WD40/YVTN_repeat-like_dom_sf"/>
</dbReference>
<reference evidence="8" key="1">
    <citation type="submission" date="2016-06" db="EMBL/GenBank/DDBJ databases">
        <title>First high quality genome sequence of Plasmodium coatneyi using continuous long reads from single molecule, real-time sequencing.</title>
        <authorList>
            <person name="Chien J.-T."/>
            <person name="Pakala S.B."/>
            <person name="Geraldo J.A."/>
            <person name="Lapp S.A."/>
            <person name="Barnwell J.W."/>
            <person name="Kissinger J.C."/>
            <person name="Galinski M.R."/>
            <person name="Humphrey J.C."/>
        </authorList>
    </citation>
    <scope>NUCLEOTIDE SEQUENCE [LARGE SCALE GENOMIC DNA]</scope>
    <source>
        <strain evidence="8">Hackeri</strain>
    </source>
</reference>
<dbReference type="KEGG" id="pcot:PCOAH_00054820"/>
<dbReference type="Proteomes" id="UP000092716">
    <property type="component" value="Chromosome 14"/>
</dbReference>
<dbReference type="GeneID" id="30912216"/>
<dbReference type="InterPro" id="IPR019775">
    <property type="entry name" value="WD40_repeat_CS"/>
</dbReference>
<keyword evidence="2 4" id="KW-0853">WD repeat</keyword>
<evidence type="ECO:0000256" key="4">
    <source>
        <dbReference type="PROSITE-ProRule" id="PRU00221"/>
    </source>
</evidence>